<dbReference type="STRING" id="1834191.A5886_000334"/>
<dbReference type="InterPro" id="IPR022302">
    <property type="entry name" value="Phosphoesterase_putative"/>
</dbReference>
<dbReference type="SUPFAM" id="SSF56300">
    <property type="entry name" value="Metallo-dependent phosphatases"/>
    <property type="match status" value="1"/>
</dbReference>
<feature type="domain" description="Calcineurin-like phosphoesterase" evidence="1">
    <location>
        <begin position="3"/>
        <end position="221"/>
    </location>
</feature>
<dbReference type="OrthoDB" id="113290at2"/>
<evidence type="ECO:0000313" key="2">
    <source>
        <dbReference type="EMBL" id="OTN75264.1"/>
    </source>
</evidence>
<sequence length="297" mass="34507">MGKLAIISDLHVDINHLSDVHLQQITEYLTQQQVHHLHLAGDIANKKERAMAVIHFFQAQGLSVTFHWGNHEMVDLTEEEIEAFTDPAFLNFRLYPLSDTQLLLGVNGWYDYQYSDITSEKEILRLKRLFWYDRMIQRQGTDPAISQAINQRLQGVLATIPADKQVILSTHFVPQPDFILHHTGKYARWNHLNAFLGSPNFGQVIAEYPQVKHVVFGHTHRRFAPKLIAGTLYHCRPFGYYYEWGMTRRFVQEEQLADAYQPTKIRGLLRQHDAAFAAYKQAHLIEELQQGITLIDY</sequence>
<dbReference type="EMBL" id="NGKU01000001">
    <property type="protein sequence ID" value="OTN75264.1"/>
    <property type="molecule type" value="Genomic_DNA"/>
</dbReference>
<dbReference type="GO" id="GO:0016787">
    <property type="term" value="F:hydrolase activity"/>
    <property type="evidence" value="ECO:0007669"/>
    <property type="project" value="InterPro"/>
</dbReference>
<dbReference type="AlphaFoldDB" id="A0A242A2L1"/>
<dbReference type="PANTHER" id="PTHR36492:SF2">
    <property type="entry name" value="[ACYL-CARRIER-PROTEIN] PHOSPHODIESTERASE PPTH"/>
    <property type="match status" value="1"/>
</dbReference>
<dbReference type="InterPro" id="IPR029052">
    <property type="entry name" value="Metallo-depent_PP-like"/>
</dbReference>
<dbReference type="PANTHER" id="PTHR36492">
    <property type="match status" value="1"/>
</dbReference>
<evidence type="ECO:0000313" key="3">
    <source>
        <dbReference type="Proteomes" id="UP000195043"/>
    </source>
</evidence>
<dbReference type="InterPro" id="IPR052963">
    <property type="entry name" value="Pantetheine_PDE"/>
</dbReference>
<organism evidence="2 3">
    <name type="scientific">Candidatus Enterococcus testudinis</name>
    <dbReference type="NCBI Taxonomy" id="1834191"/>
    <lineage>
        <taxon>Bacteria</taxon>
        <taxon>Bacillati</taxon>
        <taxon>Bacillota</taxon>
        <taxon>Bacilli</taxon>
        <taxon>Lactobacillales</taxon>
        <taxon>Enterococcaceae</taxon>
        <taxon>Enterococcus</taxon>
    </lineage>
</organism>
<proteinExistence type="predicted"/>
<comment type="caution">
    <text evidence="2">The sequence shown here is derived from an EMBL/GenBank/DDBJ whole genome shotgun (WGS) entry which is preliminary data.</text>
</comment>
<keyword evidence="3" id="KW-1185">Reference proteome</keyword>
<name>A0A242A2L1_9ENTE</name>
<evidence type="ECO:0000259" key="1">
    <source>
        <dbReference type="Pfam" id="PF00149"/>
    </source>
</evidence>
<accession>A0A242A2L1</accession>
<dbReference type="Proteomes" id="UP000195043">
    <property type="component" value="Unassembled WGS sequence"/>
</dbReference>
<dbReference type="NCBIfam" id="TIGR03729">
    <property type="entry name" value="acc_ester"/>
    <property type="match status" value="1"/>
</dbReference>
<protein>
    <recommendedName>
        <fullName evidence="1">Calcineurin-like phosphoesterase domain-containing protein</fullName>
    </recommendedName>
</protein>
<gene>
    <name evidence="2" type="ORF">A5886_000334</name>
</gene>
<dbReference type="Gene3D" id="3.60.21.10">
    <property type="match status" value="1"/>
</dbReference>
<dbReference type="RefSeq" id="WP_086273334.1">
    <property type="nucleotide sequence ID" value="NZ_NGKU01000001.1"/>
</dbReference>
<dbReference type="Pfam" id="PF00149">
    <property type="entry name" value="Metallophos"/>
    <property type="match status" value="1"/>
</dbReference>
<dbReference type="InterPro" id="IPR004843">
    <property type="entry name" value="Calcineurin-like_PHP"/>
</dbReference>
<reference evidence="2 3" key="1">
    <citation type="submission" date="2017-05" db="EMBL/GenBank/DDBJ databases">
        <title>The Genome Sequence of Enterococcus sp. 8G7_MSG3316.</title>
        <authorList>
            <consortium name="The Broad Institute Genomics Platform"/>
            <consortium name="The Broad Institute Genomic Center for Infectious Diseases"/>
            <person name="Earl A."/>
            <person name="Manson A."/>
            <person name="Schwartman J."/>
            <person name="Gilmore M."/>
            <person name="Abouelleil A."/>
            <person name="Cao P."/>
            <person name="Chapman S."/>
            <person name="Cusick C."/>
            <person name="Shea T."/>
            <person name="Young S."/>
            <person name="Neafsey D."/>
            <person name="Nusbaum C."/>
            <person name="Birren B."/>
        </authorList>
    </citation>
    <scope>NUCLEOTIDE SEQUENCE [LARGE SCALE GENOMIC DNA]</scope>
    <source>
        <strain evidence="2 3">8G7_MSG3316</strain>
    </source>
</reference>